<accession>A0A7G9Z7I9</accession>
<dbReference type="EMBL" id="MT631650">
    <property type="protein sequence ID" value="QNO56223.1"/>
    <property type="molecule type" value="Genomic_DNA"/>
</dbReference>
<evidence type="ECO:0000313" key="1">
    <source>
        <dbReference type="EMBL" id="QNO56223.1"/>
    </source>
</evidence>
<organism evidence="1">
    <name type="scientific">Candidatus Methanophaga sp. ANME-1 ERB7</name>
    <dbReference type="NCBI Taxonomy" id="2759913"/>
    <lineage>
        <taxon>Archaea</taxon>
        <taxon>Methanobacteriati</taxon>
        <taxon>Methanobacteriota</taxon>
        <taxon>Stenosarchaea group</taxon>
        <taxon>Methanomicrobia</taxon>
        <taxon>Candidatus Methanophagales</taxon>
        <taxon>Candidatus Methanophagaceae</taxon>
        <taxon>Candidatus Methanophaga</taxon>
    </lineage>
</organism>
<protein>
    <submittedName>
        <fullName evidence="1">Uncharacterized protein</fullName>
    </submittedName>
</protein>
<gene>
    <name evidence="1" type="ORF">BCGBNPPC_00007</name>
</gene>
<reference evidence="1" key="1">
    <citation type="submission" date="2020-06" db="EMBL/GenBank/DDBJ databases">
        <title>Unique genomic features of the anaerobic methanotrophic archaea.</title>
        <authorList>
            <person name="Chadwick G.L."/>
            <person name="Skennerton C.T."/>
            <person name="Laso-Perez R."/>
            <person name="Leu A.O."/>
            <person name="Speth D.R."/>
            <person name="Yu H."/>
            <person name="Morgan-Lang C."/>
            <person name="Hatzenpichler R."/>
            <person name="Goudeau D."/>
            <person name="Malmstrom R."/>
            <person name="Brazelton W.J."/>
            <person name="Woyke T."/>
            <person name="Hallam S.J."/>
            <person name="Tyson G.W."/>
            <person name="Wegener G."/>
            <person name="Boetius A."/>
            <person name="Orphan V."/>
        </authorList>
    </citation>
    <scope>NUCLEOTIDE SEQUENCE</scope>
</reference>
<sequence length="196" mass="22301">MHIITLNCADDTEKKRVRYVIDKWEGEKEGQRAKGKGLKGEEGEVAEVKAIVVKADLAEGELGDFIDELYSKISAGQVEIYKAEIEKIEPEKKIERLNVTFKDNIKSVEKLISFIFSKKNTTLREHRYLSDNFSEMVYQVYMRRGKGGVEVRIVLREEGGETVADIRLEGIEGASKSLKADLLDDFSFFDVSIDEE</sequence>
<name>A0A7G9Z7I9_9EURY</name>
<proteinExistence type="predicted"/>
<dbReference type="AlphaFoldDB" id="A0A7G9Z7I9"/>